<dbReference type="PANTHER" id="PTHR39083">
    <property type="entry name" value="CYCLIC DI-GMP-BINDING PROTEIN"/>
    <property type="match status" value="1"/>
</dbReference>
<dbReference type="Proteomes" id="UP000646053">
    <property type="component" value="Unassembled WGS sequence"/>
</dbReference>
<organism evidence="8 9">
    <name type="scientific">Myxacorys almedinensis A</name>
    <dbReference type="NCBI Taxonomy" id="2690445"/>
    <lineage>
        <taxon>Bacteria</taxon>
        <taxon>Bacillati</taxon>
        <taxon>Cyanobacteriota</taxon>
        <taxon>Cyanophyceae</taxon>
        <taxon>Leptolyngbyales</taxon>
        <taxon>Leptolyngbyaceae</taxon>
        <taxon>Myxacorys</taxon>
        <taxon>Myxacorys almedinensis</taxon>
    </lineage>
</organism>
<gene>
    <name evidence="8" type="ORF">GS601_04565</name>
</gene>
<keyword evidence="5 7" id="KW-0472">Membrane</keyword>
<evidence type="ECO:0000313" key="8">
    <source>
        <dbReference type="EMBL" id="NDJ16571.1"/>
    </source>
</evidence>
<feature type="region of interest" description="Disordered" evidence="6">
    <location>
        <begin position="78"/>
        <end position="115"/>
    </location>
</feature>
<keyword evidence="9" id="KW-1185">Reference proteome</keyword>
<comment type="caution">
    <text evidence="8">The sequence shown here is derived from an EMBL/GenBank/DDBJ whole genome shotgun (WGS) entry which is preliminary data.</text>
</comment>
<dbReference type="GO" id="GO:0006011">
    <property type="term" value="P:UDP-alpha-D-glucose metabolic process"/>
    <property type="evidence" value="ECO:0007669"/>
    <property type="project" value="InterPro"/>
</dbReference>
<dbReference type="AlphaFoldDB" id="A0A8J7Z2F9"/>
<accession>A0A8J7Z2F9</accession>
<evidence type="ECO:0000256" key="5">
    <source>
        <dbReference type="ARBA" id="ARBA00023136"/>
    </source>
</evidence>
<dbReference type="Pfam" id="PF03170">
    <property type="entry name" value="BcsB"/>
    <property type="match status" value="1"/>
</dbReference>
<dbReference type="Gene3D" id="2.60.120.260">
    <property type="entry name" value="Galactose-binding domain-like"/>
    <property type="match status" value="2"/>
</dbReference>
<reference evidence="8" key="1">
    <citation type="submission" date="2019-12" db="EMBL/GenBank/DDBJ databases">
        <title>High-Quality draft genome sequences of three cyanobacteria isolated from the limestone walls of the Old Cathedral of Coimbra.</title>
        <authorList>
            <person name="Tiago I."/>
            <person name="Soares F."/>
            <person name="Portugal A."/>
        </authorList>
    </citation>
    <scope>NUCLEOTIDE SEQUENCE</scope>
    <source>
        <strain evidence="8">A</strain>
    </source>
</reference>
<dbReference type="PANTHER" id="PTHR39083:SF1">
    <property type="entry name" value="CYCLIC DI-GMP-BINDING PROTEIN"/>
    <property type="match status" value="1"/>
</dbReference>
<dbReference type="InterPro" id="IPR018513">
    <property type="entry name" value="Cell_synthase_bac"/>
</dbReference>
<evidence type="ECO:0000256" key="2">
    <source>
        <dbReference type="ARBA" id="ARBA00022475"/>
    </source>
</evidence>
<feature type="compositionally biased region" description="Low complexity" evidence="6">
    <location>
        <begin position="78"/>
        <end position="89"/>
    </location>
</feature>
<keyword evidence="2" id="KW-1003">Cell membrane</keyword>
<dbReference type="RefSeq" id="WP_162422087.1">
    <property type="nucleotide sequence ID" value="NZ_WVIE01000004.1"/>
</dbReference>
<keyword evidence="4 7" id="KW-1133">Transmembrane helix</keyword>
<evidence type="ECO:0000256" key="1">
    <source>
        <dbReference type="ARBA" id="ARBA00004162"/>
    </source>
</evidence>
<sequence length="830" mass="91569">MNKRFSSSNLRRRFRFPKTMVSNPMMMRALFLCCTGVMTGLAIVVLNGHNPAHALGSTQLPRLGQLRPTQIAQLFKLPSPSETPISTPPVEAVPSETLPEQTAELPDNGTKPETAAEKSVSPFNQYALEFNRSPIVGNRFRLEGTYAEARLGFTRPRTWNLKSAKAIVRFQHSPALVASKSDLVVRVNDTSIGSVPLNLKNSQIGEAVFTIPAKLIQNENELAIAAQQNNSATCSNPDDKSLWSEVLPDSKIVFEQETQPTTLDFSRYPFPFFDSYGLDASRIGYLLPSQISEGWLTATSRFQTTMGRLADFRPLETSLIKTLKPGGNASELGGANRIVIVGTPAEQSVLKSLNLPFKLANNQILDGNKTALPEQVGVLMLTTINDGNTPVLVVSGNGAEGVAKAMQFLVQPTSHQIGTGQGVIVSEISELSSPQPREWERYLPARDAFKLSDLKGLDNRPFRDVTVRGTSAPPVQFNFRALPDDRFLRGSSMNLKYSYSSQINPKLSTLSVRIDGVGIGSKKLASDNGASQETFNVDLPANLITSNSVIDVAFDLYPKDLAKCGQASDQQLWGTVHRDTSFNTRRENAVELPDLKLLTTGYPFTAPQDLSKTAIVLADSPTASEVMTLLKLSERLGRLSQASSVKLEVYKATTLPESIRKERHLIGIGTRDRFPLKEAFENTNGFRLMDVFGRQLGQEQIQTLPDANGVVKSVLSPWNSERVLMALSAQTENGLKHVQDLIGNDLWFYQLKNDTVLINANGQAVSSYDSNAYQLQFFDQADRHRIENTNFLSKTRRFLQEQWYLVPIGIITASLLLYGVAQLFLKRVAE</sequence>
<evidence type="ECO:0000256" key="6">
    <source>
        <dbReference type="SAM" id="MobiDB-lite"/>
    </source>
</evidence>
<dbReference type="EMBL" id="WVIE01000004">
    <property type="protein sequence ID" value="NDJ16571.1"/>
    <property type="molecule type" value="Genomic_DNA"/>
</dbReference>
<evidence type="ECO:0000313" key="9">
    <source>
        <dbReference type="Proteomes" id="UP000646053"/>
    </source>
</evidence>
<name>A0A8J7Z2F9_9CYAN</name>
<keyword evidence="3 7" id="KW-0812">Transmembrane</keyword>
<evidence type="ECO:0000256" key="7">
    <source>
        <dbReference type="SAM" id="Phobius"/>
    </source>
</evidence>
<evidence type="ECO:0000256" key="3">
    <source>
        <dbReference type="ARBA" id="ARBA00022692"/>
    </source>
</evidence>
<feature type="transmembrane region" description="Helical" evidence="7">
    <location>
        <begin position="803"/>
        <end position="825"/>
    </location>
</feature>
<comment type="subcellular location">
    <subcellularLocation>
        <location evidence="1">Cell membrane</location>
        <topology evidence="1">Single-pass membrane protein</topology>
    </subcellularLocation>
</comment>
<evidence type="ECO:0000256" key="4">
    <source>
        <dbReference type="ARBA" id="ARBA00022989"/>
    </source>
</evidence>
<proteinExistence type="predicted"/>
<protein>
    <submittedName>
        <fullName evidence="8">Cellulose biosynthesis cyclic di-GMP-binding regulatory protein BcsB</fullName>
    </submittedName>
</protein>
<dbReference type="GO" id="GO:0005886">
    <property type="term" value="C:plasma membrane"/>
    <property type="evidence" value="ECO:0007669"/>
    <property type="project" value="UniProtKB-SubCell"/>
</dbReference>